<dbReference type="Gene3D" id="3.40.50.10330">
    <property type="entry name" value="Probable inorganic polyphosphate/atp-NAD kinase, domain 1"/>
    <property type="match status" value="1"/>
</dbReference>
<keyword evidence="4" id="KW-1185">Reference proteome</keyword>
<dbReference type="InterPro" id="IPR017438">
    <property type="entry name" value="ATP-NAD_kinase_N"/>
</dbReference>
<evidence type="ECO:0000259" key="2">
    <source>
        <dbReference type="PROSITE" id="PS50146"/>
    </source>
</evidence>
<evidence type="ECO:0000313" key="3">
    <source>
        <dbReference type="EMBL" id="EGZ06358.1"/>
    </source>
</evidence>
<dbReference type="GO" id="GO:0016301">
    <property type="term" value="F:kinase activity"/>
    <property type="evidence" value="ECO:0007669"/>
    <property type="project" value="InterPro"/>
</dbReference>
<dbReference type="InterPro" id="IPR016064">
    <property type="entry name" value="NAD/diacylglycerol_kinase_sf"/>
</dbReference>
<dbReference type="Proteomes" id="UP000002640">
    <property type="component" value="Unassembled WGS sequence"/>
</dbReference>
<feature type="compositionally biased region" description="Basic and acidic residues" evidence="1">
    <location>
        <begin position="65"/>
        <end position="79"/>
    </location>
</feature>
<dbReference type="Pfam" id="PF00781">
    <property type="entry name" value="DAGK_cat"/>
    <property type="match status" value="1"/>
</dbReference>
<feature type="non-terminal residue" evidence="3">
    <location>
        <position position="358"/>
    </location>
</feature>
<dbReference type="KEGG" id="psoj:PHYSODRAFT_566103"/>
<dbReference type="InterPro" id="IPR050187">
    <property type="entry name" value="Lipid_Phosphate_FormReg"/>
</dbReference>
<dbReference type="STRING" id="1094619.G5ADV6"/>
<gene>
    <name evidence="3" type="ORF">PHYSODRAFT_566103</name>
</gene>
<organism evidence="3 4">
    <name type="scientific">Phytophthora sojae (strain P6497)</name>
    <name type="common">Soybean stem and root rot agent</name>
    <name type="synonym">Phytophthora megasperma f. sp. glycines</name>
    <dbReference type="NCBI Taxonomy" id="1094619"/>
    <lineage>
        <taxon>Eukaryota</taxon>
        <taxon>Sar</taxon>
        <taxon>Stramenopiles</taxon>
        <taxon>Oomycota</taxon>
        <taxon>Peronosporomycetes</taxon>
        <taxon>Peronosporales</taxon>
        <taxon>Peronosporaceae</taxon>
        <taxon>Phytophthora</taxon>
    </lineage>
</organism>
<feature type="domain" description="DAGKc" evidence="2">
    <location>
        <begin position="219"/>
        <end position="358"/>
    </location>
</feature>
<evidence type="ECO:0000313" key="4">
    <source>
        <dbReference type="Proteomes" id="UP000002640"/>
    </source>
</evidence>
<dbReference type="EMBL" id="JH159164">
    <property type="protein sequence ID" value="EGZ06358.1"/>
    <property type="molecule type" value="Genomic_DNA"/>
</dbReference>
<dbReference type="RefSeq" id="XP_009538255.1">
    <property type="nucleotide sequence ID" value="XM_009539960.1"/>
</dbReference>
<dbReference type="AlphaFoldDB" id="G5ADV6"/>
<accession>G5ADV6</accession>
<dbReference type="InterPro" id="IPR001206">
    <property type="entry name" value="Diacylglycerol_kinase_cat_dom"/>
</dbReference>
<dbReference type="SUPFAM" id="SSF111331">
    <property type="entry name" value="NAD kinase/diacylglycerol kinase-like"/>
    <property type="match status" value="1"/>
</dbReference>
<reference evidence="3 4" key="1">
    <citation type="journal article" date="2006" name="Science">
        <title>Phytophthora genome sequences uncover evolutionary origins and mechanisms of pathogenesis.</title>
        <authorList>
            <person name="Tyler B.M."/>
            <person name="Tripathy S."/>
            <person name="Zhang X."/>
            <person name="Dehal P."/>
            <person name="Jiang R.H."/>
            <person name="Aerts A."/>
            <person name="Arredondo F.D."/>
            <person name="Baxter L."/>
            <person name="Bensasson D."/>
            <person name="Beynon J.L."/>
            <person name="Chapman J."/>
            <person name="Damasceno C.M."/>
            <person name="Dorrance A.E."/>
            <person name="Dou D."/>
            <person name="Dickerman A.W."/>
            <person name="Dubchak I.L."/>
            <person name="Garbelotto M."/>
            <person name="Gijzen M."/>
            <person name="Gordon S.G."/>
            <person name="Govers F."/>
            <person name="Grunwald N.J."/>
            <person name="Huang W."/>
            <person name="Ivors K.L."/>
            <person name="Jones R.W."/>
            <person name="Kamoun S."/>
            <person name="Krampis K."/>
            <person name="Lamour K.H."/>
            <person name="Lee M.K."/>
            <person name="McDonald W.H."/>
            <person name="Medina M."/>
            <person name="Meijer H.J."/>
            <person name="Nordberg E.K."/>
            <person name="Maclean D.J."/>
            <person name="Ospina-Giraldo M.D."/>
            <person name="Morris P.F."/>
            <person name="Phuntumart V."/>
            <person name="Putnam N.H."/>
            <person name="Rash S."/>
            <person name="Rose J.K."/>
            <person name="Sakihama Y."/>
            <person name="Salamov A.A."/>
            <person name="Savidor A."/>
            <person name="Scheuring C.F."/>
            <person name="Smith B.M."/>
            <person name="Sobral B.W."/>
            <person name="Terry A."/>
            <person name="Torto-Alalibo T.A."/>
            <person name="Win J."/>
            <person name="Xu Z."/>
            <person name="Zhang H."/>
            <person name="Grigoriev I.V."/>
            <person name="Rokhsar D.S."/>
            <person name="Boore J.L."/>
        </authorList>
    </citation>
    <scope>NUCLEOTIDE SEQUENCE [LARGE SCALE GENOMIC DNA]</scope>
    <source>
        <strain evidence="3 4">P6497</strain>
    </source>
</reference>
<protein>
    <recommendedName>
        <fullName evidence="2">DAGKc domain-containing protein</fullName>
    </recommendedName>
</protein>
<dbReference type="PANTHER" id="PTHR12358">
    <property type="entry name" value="SPHINGOSINE KINASE"/>
    <property type="match status" value="1"/>
</dbReference>
<sequence>MSPPQQQQRSVAELLEHLHLESSQPPDERFAWLHRHSQHTQHPLVQFEFSKTHLTLRIVPKRLRRTGDRGRKSASHEKAPSTGSSSSSSEEGEKPRDPIFMKLQWDEVLGAHLQMACGQPLCRRSIVPRRVYMLALYACPSEGLMTNGSQQHHHHLHHHKDDLPTKRRLREWTFRFYGDEIERVTQLHHALNKWADPRRDSLEEIHTQALFKPDEAISGPQRKFRVLIDPSEGAGWSLRKYEQFVAPMFRVANIETTLEITADVERIREIAKQLPLNHFECVAVAGGDNYLHEFIQGLMARPDWKQAIRQPLGILPIDSGSANGLAASVAHHGHENLDLVNSAFTLVKGRPQDLDITS</sequence>
<dbReference type="PROSITE" id="PS50146">
    <property type="entry name" value="DAGK"/>
    <property type="match status" value="1"/>
</dbReference>
<dbReference type="PANTHER" id="PTHR12358:SF54">
    <property type="entry name" value="SPHINGOSINE KINASE RELATED PROTEIN"/>
    <property type="match status" value="1"/>
</dbReference>
<name>G5ADV6_PHYSP</name>
<dbReference type="OMA" id="NYLHEFI"/>
<feature type="region of interest" description="Disordered" evidence="1">
    <location>
        <begin position="60"/>
        <end position="95"/>
    </location>
</feature>
<evidence type="ECO:0000256" key="1">
    <source>
        <dbReference type="SAM" id="MobiDB-lite"/>
    </source>
</evidence>
<dbReference type="InParanoid" id="G5ADV6"/>
<dbReference type="SMR" id="G5ADV6"/>
<dbReference type="GeneID" id="20663945"/>
<proteinExistence type="predicted"/>